<evidence type="ECO:0000313" key="2">
    <source>
        <dbReference type="Proteomes" id="UP000267164"/>
    </source>
</evidence>
<keyword evidence="2" id="KW-1185">Reference proteome</keyword>
<dbReference type="KEGG" id="nyu:D7D52_13785"/>
<sequence length="170" mass="19299">MGGLWWVIRARSAREIVETFAETKVVEDPTRWAELEEFGLDEVDIDDVADSALQSLRGRREAQRQRPGFGVMADRALLYTRQRWDGKEGVPAADYFTEIRDGYRTRQVEIRDMGGAVRTGLNDFPLNPPIDLWDPELADREITAEEFETAWESAGPAPGLVFERVALDLS</sequence>
<name>A0A386ZN03_9NOCA</name>
<organism evidence="1 2">
    <name type="scientific">Nocardia yunnanensis</name>
    <dbReference type="NCBI Taxonomy" id="2382165"/>
    <lineage>
        <taxon>Bacteria</taxon>
        <taxon>Bacillati</taxon>
        <taxon>Actinomycetota</taxon>
        <taxon>Actinomycetes</taxon>
        <taxon>Mycobacteriales</taxon>
        <taxon>Nocardiaceae</taxon>
        <taxon>Nocardia</taxon>
    </lineage>
</organism>
<dbReference type="EMBL" id="CP032568">
    <property type="protein sequence ID" value="AYF79011.1"/>
    <property type="molecule type" value="Genomic_DNA"/>
</dbReference>
<dbReference type="AlphaFoldDB" id="A0A386ZN03"/>
<dbReference type="OrthoDB" id="1365577at2"/>
<protein>
    <submittedName>
        <fullName evidence="1">Uncharacterized protein</fullName>
    </submittedName>
</protein>
<evidence type="ECO:0000313" key="1">
    <source>
        <dbReference type="EMBL" id="AYF79011.1"/>
    </source>
</evidence>
<accession>A0A386ZN03</accession>
<proteinExistence type="predicted"/>
<reference evidence="1 2" key="1">
    <citation type="submission" date="2018-09" db="EMBL/GenBank/DDBJ databases">
        <title>Nocardia yunnanensis sp. nov., an actinomycete isolated from a soil sample.</title>
        <authorList>
            <person name="Zhang J."/>
        </authorList>
    </citation>
    <scope>NUCLEOTIDE SEQUENCE [LARGE SCALE GENOMIC DNA]</scope>
    <source>
        <strain evidence="1 2">CFHS0054</strain>
    </source>
</reference>
<dbReference type="Proteomes" id="UP000267164">
    <property type="component" value="Chromosome"/>
</dbReference>
<gene>
    <name evidence="1" type="ORF">D7D52_13785</name>
</gene>